<dbReference type="NCBIfam" id="NF033507">
    <property type="entry name" value="Loki-CTERM"/>
    <property type="match status" value="1"/>
</dbReference>
<comment type="caution">
    <text evidence="2">The sequence shown here is derived from an EMBL/GenBank/DDBJ whole genome shotgun (WGS) entry which is preliminary data.</text>
</comment>
<dbReference type="AlphaFoldDB" id="X1ASP8"/>
<organism evidence="2">
    <name type="scientific">marine sediment metagenome</name>
    <dbReference type="NCBI Taxonomy" id="412755"/>
    <lineage>
        <taxon>unclassified sequences</taxon>
        <taxon>metagenomes</taxon>
        <taxon>ecological metagenomes</taxon>
    </lineage>
</organism>
<proteinExistence type="predicted"/>
<evidence type="ECO:0000256" key="1">
    <source>
        <dbReference type="SAM" id="Phobius"/>
    </source>
</evidence>
<gene>
    <name evidence="2" type="ORF">S01H4_15964</name>
</gene>
<feature type="transmembrane region" description="Helical" evidence="1">
    <location>
        <begin position="134"/>
        <end position="154"/>
    </location>
</feature>
<accession>X1ASP8</accession>
<sequence>RWNATTATWTMTEVVSTESTSYSTWSTLAVDGSGNVHIAWCDGTNYSGSETDNDIFYKRWNATTVTWTMTEVVSTESTSSSGYPTLAVDGSGNLHIAWCDGTNYGGSETDNDIFYKKFIYLITEEELPPGIPGYPVELIIISLLIGIGIITILYKSKRIKLAR</sequence>
<dbReference type="EMBL" id="BART01006994">
    <property type="protein sequence ID" value="GAG72327.1"/>
    <property type="molecule type" value="Genomic_DNA"/>
</dbReference>
<keyword evidence="1" id="KW-0472">Membrane</keyword>
<dbReference type="SUPFAM" id="SSF89372">
    <property type="entry name" value="Fucose-specific lectin"/>
    <property type="match status" value="1"/>
</dbReference>
<feature type="non-terminal residue" evidence="2">
    <location>
        <position position="1"/>
    </location>
</feature>
<reference evidence="2" key="1">
    <citation type="journal article" date="2014" name="Front. Microbiol.">
        <title>High frequency of phylogenetically diverse reductive dehalogenase-homologous genes in deep subseafloor sedimentary metagenomes.</title>
        <authorList>
            <person name="Kawai M."/>
            <person name="Futagami T."/>
            <person name="Toyoda A."/>
            <person name="Takaki Y."/>
            <person name="Nishi S."/>
            <person name="Hori S."/>
            <person name="Arai W."/>
            <person name="Tsubouchi T."/>
            <person name="Morono Y."/>
            <person name="Uchiyama I."/>
            <person name="Ito T."/>
            <person name="Fujiyama A."/>
            <person name="Inagaki F."/>
            <person name="Takami H."/>
        </authorList>
    </citation>
    <scope>NUCLEOTIDE SEQUENCE</scope>
    <source>
        <strain evidence="2">Expedition CK06-06</strain>
    </source>
</reference>
<keyword evidence="1" id="KW-1133">Transmembrane helix</keyword>
<protein>
    <submittedName>
        <fullName evidence="2">Uncharacterized protein</fullName>
    </submittedName>
</protein>
<keyword evidence="1" id="KW-0812">Transmembrane</keyword>
<evidence type="ECO:0000313" key="2">
    <source>
        <dbReference type="EMBL" id="GAG72327.1"/>
    </source>
</evidence>
<name>X1ASP8_9ZZZZ</name>